<dbReference type="InterPro" id="IPR029099">
    <property type="entry name" value="Pribosyltran_N"/>
</dbReference>
<dbReference type="NCBIfam" id="NF002320">
    <property type="entry name" value="PRK01259.1"/>
    <property type="match status" value="1"/>
</dbReference>
<feature type="binding site" evidence="12">
    <location>
        <begin position="225"/>
        <end position="229"/>
    </location>
    <ligand>
        <name>D-ribose 5-phosphate</name>
        <dbReference type="ChEBI" id="CHEBI:78346"/>
    </ligand>
</feature>
<evidence type="ECO:0000256" key="10">
    <source>
        <dbReference type="ARBA" id="ARBA00054914"/>
    </source>
</evidence>
<comment type="pathway">
    <text evidence="1 12">Metabolic intermediate biosynthesis; 5-phospho-alpha-D-ribose 1-diphosphate biosynthesis; 5-phospho-alpha-D-ribose 1-diphosphate from D-ribose 5-phosphate (route I): step 1/1.</text>
</comment>
<comment type="catalytic activity">
    <reaction evidence="9 12">
        <text>D-ribose 5-phosphate + ATP = 5-phospho-alpha-D-ribose 1-diphosphate + AMP + H(+)</text>
        <dbReference type="Rhea" id="RHEA:15609"/>
        <dbReference type="ChEBI" id="CHEBI:15378"/>
        <dbReference type="ChEBI" id="CHEBI:30616"/>
        <dbReference type="ChEBI" id="CHEBI:58017"/>
        <dbReference type="ChEBI" id="CHEBI:78346"/>
        <dbReference type="ChEBI" id="CHEBI:456215"/>
        <dbReference type="EC" id="2.7.6.1"/>
    </reaction>
</comment>
<dbReference type="RefSeq" id="WP_271435347.1">
    <property type="nucleotide sequence ID" value="NZ_CP073355.1"/>
</dbReference>
<dbReference type="GO" id="GO:0004749">
    <property type="term" value="F:ribose phosphate diphosphokinase activity"/>
    <property type="evidence" value="ECO:0007669"/>
    <property type="project" value="UniProtKB-UniRule"/>
</dbReference>
<feature type="binding site" evidence="12">
    <location>
        <position position="132"/>
    </location>
    <ligand>
        <name>Mg(2+)</name>
        <dbReference type="ChEBI" id="CHEBI:18420"/>
    </ligand>
</feature>
<evidence type="ECO:0000256" key="9">
    <source>
        <dbReference type="ARBA" id="ARBA00049535"/>
    </source>
</evidence>
<dbReference type="GO" id="GO:0002189">
    <property type="term" value="C:ribose phosphate diphosphokinase complex"/>
    <property type="evidence" value="ECO:0007669"/>
    <property type="project" value="TreeGrafter"/>
</dbReference>
<reference evidence="14" key="2">
    <citation type="submission" date="2022-06" db="EMBL/GenBank/DDBJ databases">
        <title>Thermospira aquatica gen. nov., sp. nov.</title>
        <authorList>
            <person name="Ben Ali Gam Z."/>
            <person name="Labat M."/>
        </authorList>
    </citation>
    <scope>NUCLEOTIDE SEQUENCE</scope>
    <source>
        <strain evidence="14">F1F22</strain>
    </source>
</reference>
<dbReference type="EMBL" id="CP073355">
    <property type="protein sequence ID" value="URA10214.1"/>
    <property type="molecule type" value="Genomic_DNA"/>
</dbReference>
<keyword evidence="5 12" id="KW-0547">Nucleotide-binding</keyword>
<dbReference type="GO" id="GO:0016301">
    <property type="term" value="F:kinase activity"/>
    <property type="evidence" value="ECO:0007669"/>
    <property type="project" value="UniProtKB-KW"/>
</dbReference>
<feature type="binding site" evidence="12">
    <location>
        <begin position="98"/>
        <end position="99"/>
    </location>
    <ligand>
        <name>ATP</name>
        <dbReference type="ChEBI" id="CHEBI:30616"/>
    </ligand>
</feature>
<keyword evidence="8 12" id="KW-0460">Magnesium</keyword>
<sequence length="322" mass="35673">MPSGNLKLIAGRANRPLAEKIARYVGVDLVDVYITEFADSEIFVKIREDIRGSDVFVIQPTSNPGYKNLMELLIIVDALKRASAASITAVIPYFGYARQDRKAEPRVPITAKLVANLLTVAGVTRVLTMDLHAAQIQGFFDIPVDHLYATPVFLEHTKQLGNLSEYVVVSPDTGGVERSRFFARQIDVGLAILDKRREKKNEAEVLNLIGNVEDRHVIMIDDMIDTAGTIVQAADILKKRGAKTVTVYATHAVLSHPAAERLQNCAIDRLCLTDTIYMDENKRSIIGEKLHILSVSELFGKAIERIHLNLSVSSLFVNIPKT</sequence>
<feature type="active site" evidence="12">
    <location>
        <position position="195"/>
    </location>
</feature>
<reference evidence="14" key="1">
    <citation type="submission" date="2021-04" db="EMBL/GenBank/DDBJ databases">
        <authorList>
            <person name="Postec A."/>
        </authorList>
    </citation>
    <scope>NUCLEOTIDE SEQUENCE</scope>
    <source>
        <strain evidence="14">F1F22</strain>
    </source>
</reference>
<gene>
    <name evidence="12" type="primary">prs</name>
    <name evidence="14" type="ORF">KDW03_12160</name>
</gene>
<feature type="binding site" evidence="12">
    <location>
        <begin position="39"/>
        <end position="41"/>
    </location>
    <ligand>
        <name>ATP</name>
        <dbReference type="ChEBI" id="CHEBI:30616"/>
    </ligand>
</feature>
<dbReference type="GO" id="GO:0005737">
    <property type="term" value="C:cytoplasm"/>
    <property type="evidence" value="ECO:0007669"/>
    <property type="project" value="UniProtKB-SubCell"/>
</dbReference>
<comment type="function">
    <text evidence="10 12">Involved in the biosynthesis of the central metabolite phospho-alpha-D-ribosyl-1-pyrophosphate (PRPP) via the transfer of pyrophosphoryl group from ATP to 1-hydroxyl of ribose-5-phosphate (Rib-5-P).</text>
</comment>
<protein>
    <recommendedName>
        <fullName evidence="12">Ribose-phosphate pyrophosphokinase</fullName>
        <shortName evidence="12">RPPK</shortName>
        <ecNumber evidence="12">2.7.6.1</ecNumber>
    </recommendedName>
    <alternativeName>
        <fullName evidence="12">5-phospho-D-ribosyl alpha-1-diphosphate synthase</fullName>
    </alternativeName>
    <alternativeName>
        <fullName evidence="12">Phosphoribosyl diphosphate synthase</fullName>
    </alternativeName>
    <alternativeName>
        <fullName evidence="12">Phosphoribosyl pyrophosphate synthase</fullName>
        <shortName evidence="12">P-Rib-PP synthase</shortName>
        <shortName evidence="12">PRPP synthase</shortName>
        <shortName evidence="12">PRPPase</shortName>
    </alternativeName>
</protein>
<keyword evidence="3 12" id="KW-0479">Metal-binding</keyword>
<evidence type="ECO:0000259" key="13">
    <source>
        <dbReference type="Pfam" id="PF13793"/>
    </source>
</evidence>
<comment type="subcellular location">
    <subcellularLocation>
        <location evidence="12">Cytoplasm</location>
    </subcellularLocation>
</comment>
<evidence type="ECO:0000256" key="3">
    <source>
        <dbReference type="ARBA" id="ARBA00022723"/>
    </source>
</evidence>
<dbReference type="SUPFAM" id="SSF53271">
    <property type="entry name" value="PRTase-like"/>
    <property type="match status" value="1"/>
</dbReference>
<keyword evidence="7 12" id="KW-0067">ATP-binding</keyword>
<dbReference type="InterPro" id="IPR037515">
    <property type="entry name" value="Rib-P_diPkinase_bac"/>
</dbReference>
<dbReference type="InterPro" id="IPR000836">
    <property type="entry name" value="PRTase_dom"/>
</dbReference>
<evidence type="ECO:0000256" key="4">
    <source>
        <dbReference type="ARBA" id="ARBA00022727"/>
    </source>
</evidence>
<dbReference type="Proteomes" id="UP001056539">
    <property type="component" value="Chromosome"/>
</dbReference>
<feature type="binding site" evidence="12">
    <location>
        <position position="197"/>
    </location>
    <ligand>
        <name>D-ribose 5-phosphate</name>
        <dbReference type="ChEBI" id="CHEBI:78346"/>
    </ligand>
</feature>
<dbReference type="FunFam" id="3.40.50.2020:FF:000001">
    <property type="entry name" value="Ribose-phosphate pyrophosphokinase"/>
    <property type="match status" value="1"/>
</dbReference>
<dbReference type="Gene3D" id="3.40.50.2020">
    <property type="match status" value="2"/>
</dbReference>
<dbReference type="GO" id="GO:0000287">
    <property type="term" value="F:magnesium ion binding"/>
    <property type="evidence" value="ECO:0007669"/>
    <property type="project" value="UniProtKB-UniRule"/>
</dbReference>
<dbReference type="CDD" id="cd06223">
    <property type="entry name" value="PRTases_typeI"/>
    <property type="match status" value="1"/>
</dbReference>
<evidence type="ECO:0000313" key="14">
    <source>
        <dbReference type="EMBL" id="URA10214.1"/>
    </source>
</evidence>
<evidence type="ECO:0000256" key="6">
    <source>
        <dbReference type="ARBA" id="ARBA00022777"/>
    </source>
</evidence>
<dbReference type="InterPro" id="IPR005946">
    <property type="entry name" value="Rib-P_diPkinase"/>
</dbReference>
<dbReference type="GO" id="GO:0006015">
    <property type="term" value="P:5-phosphoribose 1-diphosphate biosynthetic process"/>
    <property type="evidence" value="ECO:0007669"/>
    <property type="project" value="UniProtKB-UniRule"/>
</dbReference>
<dbReference type="InterPro" id="IPR029057">
    <property type="entry name" value="PRTase-like"/>
</dbReference>
<dbReference type="GO" id="GO:0009156">
    <property type="term" value="P:ribonucleoside monophosphate biosynthetic process"/>
    <property type="evidence" value="ECO:0007669"/>
    <property type="project" value="InterPro"/>
</dbReference>
<keyword evidence="15" id="KW-1185">Reference proteome</keyword>
<organism evidence="14 15">
    <name type="scientific">Thermospira aquatica</name>
    <dbReference type="NCBI Taxonomy" id="2828656"/>
    <lineage>
        <taxon>Bacteria</taxon>
        <taxon>Pseudomonadati</taxon>
        <taxon>Spirochaetota</taxon>
        <taxon>Spirochaetia</taxon>
        <taxon>Brevinematales</taxon>
        <taxon>Thermospiraceae</taxon>
        <taxon>Thermospira</taxon>
    </lineage>
</organism>
<feature type="binding site" evidence="12">
    <location>
        <position position="221"/>
    </location>
    <ligand>
        <name>D-ribose 5-phosphate</name>
        <dbReference type="ChEBI" id="CHEBI:78346"/>
    </ligand>
</feature>
<proteinExistence type="inferred from homology"/>
<dbReference type="Pfam" id="PF13793">
    <property type="entry name" value="Pribosyltran_N"/>
    <property type="match status" value="1"/>
</dbReference>
<dbReference type="NCBIfam" id="TIGR01251">
    <property type="entry name" value="ribP_PPkin"/>
    <property type="match status" value="1"/>
</dbReference>
<evidence type="ECO:0000256" key="7">
    <source>
        <dbReference type="ARBA" id="ARBA00022840"/>
    </source>
</evidence>
<evidence type="ECO:0000256" key="8">
    <source>
        <dbReference type="ARBA" id="ARBA00022842"/>
    </source>
</evidence>
<dbReference type="GO" id="GO:0006164">
    <property type="term" value="P:purine nucleotide biosynthetic process"/>
    <property type="evidence" value="ECO:0007669"/>
    <property type="project" value="TreeGrafter"/>
</dbReference>
<feature type="domain" description="Ribose-phosphate pyrophosphokinase N-terminal" evidence="13">
    <location>
        <begin position="6"/>
        <end position="122"/>
    </location>
</feature>
<dbReference type="SMART" id="SM01400">
    <property type="entry name" value="Pribosyltran_N"/>
    <property type="match status" value="1"/>
</dbReference>
<evidence type="ECO:0000256" key="5">
    <source>
        <dbReference type="ARBA" id="ARBA00022741"/>
    </source>
</evidence>
<accession>A0AAX3BD20</accession>
<keyword evidence="2 12" id="KW-0808">Transferase</keyword>
<evidence type="ECO:0000256" key="1">
    <source>
        <dbReference type="ARBA" id="ARBA00004996"/>
    </source>
</evidence>
<evidence type="ECO:0000256" key="12">
    <source>
        <dbReference type="HAMAP-Rule" id="MF_00583"/>
    </source>
</evidence>
<evidence type="ECO:0000256" key="2">
    <source>
        <dbReference type="ARBA" id="ARBA00022679"/>
    </source>
</evidence>
<keyword evidence="6 12" id="KW-0418">Kinase</keyword>
<comment type="cofactor">
    <cofactor evidence="12">
        <name>Mg(2+)</name>
        <dbReference type="ChEBI" id="CHEBI:18420"/>
    </cofactor>
    <text evidence="12">Binds 2 Mg(2+) ions per subunit.</text>
</comment>
<name>A0AAX3BD20_9SPIR</name>
<dbReference type="KEGG" id="taqu:KDW03_12160"/>
<dbReference type="PANTHER" id="PTHR10210:SF41">
    <property type="entry name" value="RIBOSE-PHOSPHATE PYROPHOSPHOKINASE 1, CHLOROPLASTIC"/>
    <property type="match status" value="1"/>
</dbReference>
<dbReference type="InterPro" id="IPR000842">
    <property type="entry name" value="PRib_PP_synth_CS"/>
</dbReference>
<feature type="binding site" evidence="12">
    <location>
        <position position="172"/>
    </location>
    <ligand>
        <name>Mg(2+)</name>
        <dbReference type="ChEBI" id="CHEBI:18420"/>
    </ligand>
</feature>
<dbReference type="HAMAP" id="MF_00583_B">
    <property type="entry name" value="RibP_PPkinase_B"/>
    <property type="match status" value="1"/>
</dbReference>
<comment type="similarity">
    <text evidence="11 12">Belongs to the ribose-phosphate pyrophosphokinase family. Class I subfamily.</text>
</comment>
<evidence type="ECO:0000313" key="15">
    <source>
        <dbReference type="Proteomes" id="UP001056539"/>
    </source>
</evidence>
<dbReference type="PANTHER" id="PTHR10210">
    <property type="entry name" value="RIBOSE-PHOSPHATE DIPHOSPHOKINASE FAMILY MEMBER"/>
    <property type="match status" value="1"/>
</dbReference>
<dbReference type="PROSITE" id="PS00114">
    <property type="entry name" value="PRPP_SYNTHASE"/>
    <property type="match status" value="1"/>
</dbReference>
<dbReference type="AlphaFoldDB" id="A0AAX3BD20"/>
<keyword evidence="4 12" id="KW-0545">Nucleotide biosynthesis</keyword>
<keyword evidence="12" id="KW-0963">Cytoplasm</keyword>
<comment type="subunit">
    <text evidence="12">Homohexamer.</text>
</comment>
<dbReference type="EC" id="2.7.6.1" evidence="12"/>
<dbReference type="Pfam" id="PF14572">
    <property type="entry name" value="Pribosyl_synth"/>
    <property type="match status" value="1"/>
</dbReference>
<evidence type="ECO:0000256" key="11">
    <source>
        <dbReference type="ARBA" id="ARBA00061444"/>
    </source>
</evidence>
<dbReference type="GO" id="GO:0005524">
    <property type="term" value="F:ATP binding"/>
    <property type="evidence" value="ECO:0007669"/>
    <property type="project" value="UniProtKB-KW"/>
</dbReference>